<dbReference type="PANTHER" id="PTHR43737">
    <property type="entry name" value="BLL7424 PROTEIN"/>
    <property type="match status" value="1"/>
</dbReference>
<dbReference type="InterPro" id="IPR010869">
    <property type="entry name" value="DUF1501"/>
</dbReference>
<dbReference type="PROSITE" id="PS51318">
    <property type="entry name" value="TAT"/>
    <property type="match status" value="1"/>
</dbReference>
<dbReference type="RefSeq" id="WP_149111649.1">
    <property type="nucleotide sequence ID" value="NZ_CP042425.1"/>
</dbReference>
<sequence>MLTFHGGVSRFCDGVPRRSFLKVGALSFGATSLTLADVYRAEAAAKANSPSLSHSQHKAIINVFLGGGPPHQDMFDLKMDAPAEIRGEFKPIKTNVGGIEVCEVFPKMAAMMDKFAIVRSIVGATGGHDAYQCTTGWRNESLSALGGRPSIGSVLAKLHGPVDPSVPPFVGLAEKTAHAPWSDSGKSGFLGSTFGAFRPNGPDIANMKMNGANAVNMGDRKQLLAGFDNLKRDLDANGSLIGMDSHTERAMNVLTSSRLIEALDVSKEDPKVRDRYGDGKPYKFQYDGAPTVNEHLLMARRLVQAGARCVSLSYGRWDSHGKNFDLVRDHGAKLDQCLSALVWDLERLDMLDDVTVIAWGEFGRTPRINKEAGRDHWPQVSCAVLAGGGIKTGQIVGSTNRLGEYAKDRPVTFGDMFATLYHSLGLTPETAVLDPTGRPQHVAEGERIRELV</sequence>
<accession>A0A5C1AJA8</accession>
<protein>
    <recommendedName>
        <fullName evidence="3">DUF1501 domain-containing protein</fullName>
    </recommendedName>
</protein>
<dbReference type="Proteomes" id="UP000324974">
    <property type="component" value="Chromosome"/>
</dbReference>
<evidence type="ECO:0000313" key="2">
    <source>
        <dbReference type="Proteomes" id="UP000324974"/>
    </source>
</evidence>
<dbReference type="SUPFAM" id="SSF53649">
    <property type="entry name" value="Alkaline phosphatase-like"/>
    <property type="match status" value="1"/>
</dbReference>
<dbReference type="AlphaFoldDB" id="A0A5C1AJA8"/>
<name>A0A5C1AJA8_9BACT</name>
<gene>
    <name evidence="1" type="ORF">PX52LOC_03964</name>
</gene>
<evidence type="ECO:0000313" key="1">
    <source>
        <dbReference type="EMBL" id="QEL16988.1"/>
    </source>
</evidence>
<organism evidence="1 2">
    <name type="scientific">Limnoglobus roseus</name>
    <dbReference type="NCBI Taxonomy" id="2598579"/>
    <lineage>
        <taxon>Bacteria</taxon>
        <taxon>Pseudomonadati</taxon>
        <taxon>Planctomycetota</taxon>
        <taxon>Planctomycetia</taxon>
        <taxon>Gemmatales</taxon>
        <taxon>Gemmataceae</taxon>
        <taxon>Limnoglobus</taxon>
    </lineage>
</organism>
<proteinExistence type="predicted"/>
<dbReference type="KEGG" id="lrs:PX52LOC_03964"/>
<dbReference type="EMBL" id="CP042425">
    <property type="protein sequence ID" value="QEL16988.1"/>
    <property type="molecule type" value="Genomic_DNA"/>
</dbReference>
<dbReference type="Pfam" id="PF07394">
    <property type="entry name" value="DUF1501"/>
    <property type="match status" value="1"/>
</dbReference>
<dbReference type="OrthoDB" id="127333at2"/>
<dbReference type="InterPro" id="IPR006311">
    <property type="entry name" value="TAT_signal"/>
</dbReference>
<reference evidence="2" key="1">
    <citation type="submission" date="2019-08" db="EMBL/GenBank/DDBJ databases">
        <title>Limnoglobus roseus gen. nov., sp. nov., a novel freshwater planctomycete with a giant genome from the family Gemmataceae.</title>
        <authorList>
            <person name="Kulichevskaya I.S."/>
            <person name="Naumoff D.G."/>
            <person name="Miroshnikov K."/>
            <person name="Ivanova A."/>
            <person name="Philippov D.A."/>
            <person name="Hakobyan A."/>
            <person name="Rijpstra I.C."/>
            <person name="Sinninghe Damste J.S."/>
            <person name="Liesack W."/>
            <person name="Dedysh S.N."/>
        </authorList>
    </citation>
    <scope>NUCLEOTIDE SEQUENCE [LARGE SCALE GENOMIC DNA]</scope>
    <source>
        <strain evidence="2">PX52</strain>
    </source>
</reference>
<dbReference type="PANTHER" id="PTHR43737:SF1">
    <property type="entry name" value="DUF1501 DOMAIN-CONTAINING PROTEIN"/>
    <property type="match status" value="1"/>
</dbReference>
<keyword evidence="2" id="KW-1185">Reference proteome</keyword>
<evidence type="ECO:0008006" key="3">
    <source>
        <dbReference type="Google" id="ProtNLM"/>
    </source>
</evidence>
<dbReference type="InterPro" id="IPR017850">
    <property type="entry name" value="Alkaline_phosphatase_core_sf"/>
</dbReference>